<dbReference type="Pfam" id="PF04290">
    <property type="entry name" value="DctQ"/>
    <property type="match status" value="1"/>
</dbReference>
<keyword evidence="3" id="KW-1003">Cell membrane</keyword>
<feature type="transmembrane region" description="Helical" evidence="7">
    <location>
        <begin position="48"/>
        <end position="66"/>
    </location>
</feature>
<evidence type="ECO:0000313" key="10">
    <source>
        <dbReference type="Proteomes" id="UP001596457"/>
    </source>
</evidence>
<feature type="domain" description="Tripartite ATP-independent periplasmic transporters DctQ component" evidence="8">
    <location>
        <begin position="25"/>
        <end position="152"/>
    </location>
</feature>
<name>A0ABW2S5R2_9BURK</name>
<keyword evidence="7" id="KW-0997">Cell inner membrane</keyword>
<comment type="caution">
    <text evidence="9">The sequence shown here is derived from an EMBL/GenBank/DDBJ whole genome shotgun (WGS) entry which is preliminary data.</text>
</comment>
<comment type="subcellular location">
    <subcellularLocation>
        <location evidence="7">Cell inner membrane</location>
        <topology evidence="7">Multi-pass membrane protein</topology>
    </subcellularLocation>
    <subcellularLocation>
        <location evidence="1">Cell membrane</location>
        <topology evidence="1">Multi-pass membrane protein</topology>
    </subcellularLocation>
</comment>
<gene>
    <name evidence="9" type="ORF">ACFQU0_00135</name>
</gene>
<evidence type="ECO:0000256" key="3">
    <source>
        <dbReference type="ARBA" id="ARBA00022475"/>
    </source>
</evidence>
<feature type="transmembrane region" description="Helical" evidence="7">
    <location>
        <begin position="12"/>
        <end position="33"/>
    </location>
</feature>
<comment type="subunit">
    <text evidence="7">The complex comprises the extracytoplasmic solute receptor protein and the two transmembrane proteins.</text>
</comment>
<evidence type="ECO:0000259" key="8">
    <source>
        <dbReference type="Pfam" id="PF04290"/>
    </source>
</evidence>
<feature type="transmembrane region" description="Helical" evidence="7">
    <location>
        <begin position="87"/>
        <end position="110"/>
    </location>
</feature>
<evidence type="ECO:0000313" key="9">
    <source>
        <dbReference type="EMBL" id="MFC7458834.1"/>
    </source>
</evidence>
<sequence length="156" mass="17227">MFKKLWFQFLKALAMLAGVVLAVDILLITAEVLFRNLGWRGLGWASDVIEYSLPLSTLLVAPWLVAQKGHVKLDLLVERMASGQRNVLYRFTMWLAAGVTAVLVYASTLLALDTYTSGALVMKSLVFPEWWVMAAVPPLFLLIAIECLRSALAGAD</sequence>
<evidence type="ECO:0000256" key="6">
    <source>
        <dbReference type="ARBA" id="ARBA00023136"/>
    </source>
</evidence>
<dbReference type="EMBL" id="JBHTBZ010000003">
    <property type="protein sequence ID" value="MFC7458834.1"/>
    <property type="molecule type" value="Genomic_DNA"/>
</dbReference>
<dbReference type="InterPro" id="IPR055348">
    <property type="entry name" value="DctQ"/>
</dbReference>
<keyword evidence="10" id="KW-1185">Reference proteome</keyword>
<evidence type="ECO:0000256" key="5">
    <source>
        <dbReference type="ARBA" id="ARBA00022989"/>
    </source>
</evidence>
<dbReference type="RefSeq" id="WP_382197578.1">
    <property type="nucleotide sequence ID" value="NZ_JBHTBZ010000003.1"/>
</dbReference>
<evidence type="ECO:0000256" key="4">
    <source>
        <dbReference type="ARBA" id="ARBA00022692"/>
    </source>
</evidence>
<comment type="function">
    <text evidence="7">Part of the tripartite ATP-independent periplasmic (TRAP) transport system.</text>
</comment>
<dbReference type="Proteomes" id="UP001596457">
    <property type="component" value="Unassembled WGS sequence"/>
</dbReference>
<proteinExistence type="inferred from homology"/>
<keyword evidence="4 7" id="KW-0812">Transmembrane</keyword>
<protein>
    <recommendedName>
        <fullName evidence="7">TRAP transporter small permease protein</fullName>
    </recommendedName>
</protein>
<evidence type="ECO:0000256" key="2">
    <source>
        <dbReference type="ARBA" id="ARBA00022448"/>
    </source>
</evidence>
<feature type="transmembrane region" description="Helical" evidence="7">
    <location>
        <begin position="130"/>
        <end position="148"/>
    </location>
</feature>
<organism evidence="9 10">
    <name type="scientific">Hydrogenophaga defluvii</name>
    <dbReference type="NCBI Taxonomy" id="249410"/>
    <lineage>
        <taxon>Bacteria</taxon>
        <taxon>Pseudomonadati</taxon>
        <taxon>Pseudomonadota</taxon>
        <taxon>Betaproteobacteria</taxon>
        <taxon>Burkholderiales</taxon>
        <taxon>Comamonadaceae</taxon>
        <taxon>Hydrogenophaga</taxon>
    </lineage>
</organism>
<evidence type="ECO:0000256" key="1">
    <source>
        <dbReference type="ARBA" id="ARBA00004651"/>
    </source>
</evidence>
<comment type="similarity">
    <text evidence="7">Belongs to the TRAP transporter small permease family.</text>
</comment>
<accession>A0ABW2S5R2</accession>
<keyword evidence="6 7" id="KW-0472">Membrane</keyword>
<keyword evidence="2 7" id="KW-0813">Transport</keyword>
<reference evidence="10" key="1">
    <citation type="journal article" date="2019" name="Int. J. Syst. Evol. Microbiol.">
        <title>The Global Catalogue of Microorganisms (GCM) 10K type strain sequencing project: providing services to taxonomists for standard genome sequencing and annotation.</title>
        <authorList>
            <consortium name="The Broad Institute Genomics Platform"/>
            <consortium name="The Broad Institute Genome Sequencing Center for Infectious Disease"/>
            <person name="Wu L."/>
            <person name="Ma J."/>
        </authorList>
    </citation>
    <scope>NUCLEOTIDE SEQUENCE [LARGE SCALE GENOMIC DNA]</scope>
    <source>
        <strain evidence="10">CCUG 53903</strain>
    </source>
</reference>
<keyword evidence="5 7" id="KW-1133">Transmembrane helix</keyword>
<evidence type="ECO:0000256" key="7">
    <source>
        <dbReference type="RuleBase" id="RU369079"/>
    </source>
</evidence>